<dbReference type="InterPro" id="IPR001810">
    <property type="entry name" value="F-box_dom"/>
</dbReference>
<proteinExistence type="predicted"/>
<protein>
    <recommendedName>
        <fullName evidence="1">F-box domain-containing protein</fullName>
    </recommendedName>
</protein>
<dbReference type="Pfam" id="PF12937">
    <property type="entry name" value="F-box-like"/>
    <property type="match status" value="1"/>
</dbReference>
<keyword evidence="3" id="KW-1185">Reference proteome</keyword>
<dbReference type="OrthoDB" id="3266451at2759"/>
<dbReference type="Proteomes" id="UP000053477">
    <property type="component" value="Unassembled WGS sequence"/>
</dbReference>
<dbReference type="STRING" id="27342.A0A0H2RA23"/>
<evidence type="ECO:0000313" key="2">
    <source>
        <dbReference type="EMBL" id="KLO08725.1"/>
    </source>
</evidence>
<evidence type="ECO:0000313" key="3">
    <source>
        <dbReference type="Proteomes" id="UP000053477"/>
    </source>
</evidence>
<dbReference type="AlphaFoldDB" id="A0A0H2RA23"/>
<organism evidence="2 3">
    <name type="scientific">Schizopora paradoxa</name>
    <dbReference type="NCBI Taxonomy" id="27342"/>
    <lineage>
        <taxon>Eukaryota</taxon>
        <taxon>Fungi</taxon>
        <taxon>Dikarya</taxon>
        <taxon>Basidiomycota</taxon>
        <taxon>Agaricomycotina</taxon>
        <taxon>Agaricomycetes</taxon>
        <taxon>Hymenochaetales</taxon>
        <taxon>Schizoporaceae</taxon>
        <taxon>Schizopora</taxon>
    </lineage>
</organism>
<reference evidence="2 3" key="1">
    <citation type="submission" date="2015-04" db="EMBL/GenBank/DDBJ databases">
        <title>Complete genome sequence of Schizopora paradoxa KUC8140, a cosmopolitan wood degrader in East Asia.</title>
        <authorList>
            <consortium name="DOE Joint Genome Institute"/>
            <person name="Min B."/>
            <person name="Park H."/>
            <person name="Jang Y."/>
            <person name="Kim J.-J."/>
            <person name="Kim K.H."/>
            <person name="Pangilinan J."/>
            <person name="Lipzen A."/>
            <person name="Riley R."/>
            <person name="Grigoriev I.V."/>
            <person name="Spatafora J.W."/>
            <person name="Choi I.-G."/>
        </authorList>
    </citation>
    <scope>NUCLEOTIDE SEQUENCE [LARGE SCALE GENOMIC DNA]</scope>
    <source>
        <strain evidence="2 3">KUC8140</strain>
    </source>
</reference>
<dbReference type="Gene3D" id="1.20.1280.50">
    <property type="match status" value="1"/>
</dbReference>
<feature type="domain" description="F-box" evidence="1">
    <location>
        <begin position="10"/>
        <end position="68"/>
    </location>
</feature>
<dbReference type="EMBL" id="KQ086080">
    <property type="protein sequence ID" value="KLO08725.1"/>
    <property type="molecule type" value="Genomic_DNA"/>
</dbReference>
<accession>A0A0H2RA23</accession>
<sequence length="454" mass="51477">MATIVNLVDDILCDIFSLTIQNTRVFPEIFKTGSDFQDCVSLINISRVCRRWREVALTDSSLWSSIYIHLDSPTARTLDKATYFASICFTRSKDLSLICAISISNLDHLRFASPLVQTLISHEDRWSRIAINFTPSTRPFGSSKINIPESEDSDGEQDLLLRYAGSSHLKEFHSNLASWFTYSINSPLPALSTLRMTCFILVGCMDTLANLLPFALNLQELEVTLETTRFDADVVERNMQVWMAAVQEAKVRPHFTLPALQTLNIHAPLIPLFTCSALKIYVMQTISWRPSDLTNYLEFIERSGLPPSFRTIEVRSTTSLWFNAPVRGYFLPTITNLLITSPEKRFFTMFYERSREDGVVGFSVLPALKYLEITDCGDGHLPFFSSLITSRWDIGAPHRTLKSVRLNRCFTSSPVPELLLSPPSNGIDLTRVEENWREIARCVNEGLSLFACEL</sequence>
<gene>
    <name evidence="2" type="ORF">SCHPADRAFT_944224</name>
</gene>
<dbReference type="InParanoid" id="A0A0H2RA23"/>
<dbReference type="SUPFAM" id="SSF81383">
    <property type="entry name" value="F-box domain"/>
    <property type="match status" value="1"/>
</dbReference>
<dbReference type="InterPro" id="IPR036047">
    <property type="entry name" value="F-box-like_dom_sf"/>
</dbReference>
<evidence type="ECO:0000259" key="1">
    <source>
        <dbReference type="Pfam" id="PF12937"/>
    </source>
</evidence>
<name>A0A0H2RA23_9AGAM</name>